<dbReference type="InterPro" id="IPR007278">
    <property type="entry name" value="DUF397"/>
</dbReference>
<keyword evidence="3" id="KW-1185">Reference proteome</keyword>
<evidence type="ECO:0000313" key="2">
    <source>
        <dbReference type="EMBL" id="GHJ28426.1"/>
    </source>
</evidence>
<proteinExistence type="predicted"/>
<dbReference type="Proteomes" id="UP001054854">
    <property type="component" value="Unassembled WGS sequence"/>
</dbReference>
<dbReference type="RefSeq" id="WP_236257048.1">
    <property type="nucleotide sequence ID" value="NZ_BNEK01000003.1"/>
</dbReference>
<feature type="domain" description="DUF397" evidence="1">
    <location>
        <begin position="6"/>
        <end position="59"/>
    </location>
</feature>
<dbReference type="EMBL" id="BNEK01000003">
    <property type="protein sequence ID" value="GHJ28426.1"/>
    <property type="molecule type" value="Genomic_DNA"/>
</dbReference>
<organism evidence="2 3">
    <name type="scientific">Streptomyces hygroscopicus</name>
    <dbReference type="NCBI Taxonomy" id="1912"/>
    <lineage>
        <taxon>Bacteria</taxon>
        <taxon>Bacillati</taxon>
        <taxon>Actinomycetota</taxon>
        <taxon>Actinomycetes</taxon>
        <taxon>Kitasatosporales</taxon>
        <taxon>Streptomycetaceae</taxon>
        <taxon>Streptomyces</taxon>
        <taxon>Streptomyces violaceusniger group</taxon>
    </lineage>
</organism>
<reference evidence="2" key="1">
    <citation type="submission" date="2024-05" db="EMBL/GenBank/DDBJ databases">
        <title>Whole genome shotgun sequence of Streptomyces hygroscopicus NBRC 113678.</title>
        <authorList>
            <person name="Komaki H."/>
            <person name="Tamura T."/>
        </authorList>
    </citation>
    <scope>NUCLEOTIDE SEQUENCE</scope>
    <source>
        <strain evidence="2">N11-34</strain>
    </source>
</reference>
<gene>
    <name evidence="2" type="ORF">TPA0910_28590</name>
</gene>
<dbReference type="Pfam" id="PF04149">
    <property type="entry name" value="DUF397"/>
    <property type="match status" value="1"/>
</dbReference>
<sequence>MSYVQRWRKSSYSGEDAEHNCVELAQRDATAILLRESDEPHTVITTTPAALRALTRAVKAGRLDHLSR</sequence>
<evidence type="ECO:0000313" key="3">
    <source>
        <dbReference type="Proteomes" id="UP001054854"/>
    </source>
</evidence>
<evidence type="ECO:0000259" key="1">
    <source>
        <dbReference type="Pfam" id="PF04149"/>
    </source>
</evidence>
<accession>A0ABQ3TZA1</accession>
<comment type="caution">
    <text evidence="2">The sequence shown here is derived from an EMBL/GenBank/DDBJ whole genome shotgun (WGS) entry which is preliminary data.</text>
</comment>
<protein>
    <recommendedName>
        <fullName evidence="1">DUF397 domain-containing protein</fullName>
    </recommendedName>
</protein>
<name>A0ABQ3TZA1_STRHY</name>